<evidence type="ECO:0000256" key="12">
    <source>
        <dbReference type="ARBA" id="ARBA00022840"/>
    </source>
</evidence>
<evidence type="ECO:0000256" key="3">
    <source>
        <dbReference type="ARBA" id="ARBA00001522"/>
    </source>
</evidence>
<dbReference type="PANTHER" id="PTHR34848:SF1">
    <property type="entry name" value="BIFUNCTIONAL ADENOSYLCOBALAMIN BIOSYNTHESIS PROTEIN COBU"/>
    <property type="match status" value="1"/>
</dbReference>
<keyword evidence="13 14" id="KW-0342">GTP-binding</keyword>
<evidence type="ECO:0000256" key="16">
    <source>
        <dbReference type="PIRSR" id="PIRSR006135-2"/>
    </source>
</evidence>
<name>A0A2S4ALG1_STUST</name>
<organism evidence="17 18">
    <name type="scientific">Stutzerimonas stutzeri</name>
    <name type="common">Pseudomonas stutzeri</name>
    <dbReference type="NCBI Taxonomy" id="316"/>
    <lineage>
        <taxon>Bacteria</taxon>
        <taxon>Pseudomonadati</taxon>
        <taxon>Pseudomonadota</taxon>
        <taxon>Gammaproteobacteria</taxon>
        <taxon>Pseudomonadales</taxon>
        <taxon>Pseudomonadaceae</taxon>
        <taxon>Stutzerimonas</taxon>
    </lineage>
</organism>
<dbReference type="PANTHER" id="PTHR34848">
    <property type="match status" value="1"/>
</dbReference>
<evidence type="ECO:0000313" key="17">
    <source>
        <dbReference type="EMBL" id="POH82313.1"/>
    </source>
</evidence>
<keyword evidence="10 14" id="KW-0547">Nucleotide-binding</keyword>
<evidence type="ECO:0000256" key="1">
    <source>
        <dbReference type="ARBA" id="ARBA00000312"/>
    </source>
</evidence>
<comment type="pathway">
    <text evidence="5 14">Cofactor biosynthesis; adenosylcobalamin biosynthesis; adenosylcobalamin from cob(II)yrinate a,c-diamide: step 6/7.</text>
</comment>
<dbReference type="GO" id="GO:0005524">
    <property type="term" value="F:ATP binding"/>
    <property type="evidence" value="ECO:0007669"/>
    <property type="project" value="UniProtKB-UniRule"/>
</dbReference>
<accession>A0A2S4ALG1</accession>
<comment type="caution">
    <text evidence="17">The sequence shown here is derived from an EMBL/GenBank/DDBJ whole genome shotgun (WGS) entry which is preliminary data.</text>
</comment>
<keyword evidence="9 14" id="KW-0808">Transferase</keyword>
<evidence type="ECO:0000256" key="13">
    <source>
        <dbReference type="ARBA" id="ARBA00023134"/>
    </source>
</evidence>
<evidence type="ECO:0000256" key="5">
    <source>
        <dbReference type="ARBA" id="ARBA00004692"/>
    </source>
</evidence>
<proteinExistence type="inferred from homology"/>
<comment type="catalytic activity">
    <reaction evidence="3">
        <text>adenosylcob(III)inamide + GTP = adenosylcob(III)inamide phosphate + GDP + H(+)</text>
        <dbReference type="Rhea" id="RHEA:15765"/>
        <dbReference type="ChEBI" id="CHEBI:2480"/>
        <dbReference type="ChEBI" id="CHEBI:15378"/>
        <dbReference type="ChEBI" id="CHEBI:37565"/>
        <dbReference type="ChEBI" id="CHEBI:58189"/>
        <dbReference type="ChEBI" id="CHEBI:58502"/>
        <dbReference type="EC" id="2.7.1.156"/>
    </reaction>
</comment>
<dbReference type="FunFam" id="3.40.50.300:FF:001825">
    <property type="entry name" value="Bifunctional adenosylcobalamin biosynthesis protein"/>
    <property type="match status" value="1"/>
</dbReference>
<dbReference type="GO" id="GO:0005525">
    <property type="term" value="F:GTP binding"/>
    <property type="evidence" value="ECO:0007669"/>
    <property type="project" value="UniProtKB-UniRule"/>
</dbReference>
<dbReference type="InterPro" id="IPR027417">
    <property type="entry name" value="P-loop_NTPase"/>
</dbReference>
<comment type="similarity">
    <text evidence="7 14">Belongs to the CobU/CobP family.</text>
</comment>
<dbReference type="SUPFAM" id="SSF52540">
    <property type="entry name" value="P-loop containing nucleoside triphosphate hydrolases"/>
    <property type="match status" value="1"/>
</dbReference>
<gene>
    <name evidence="17" type="ORF">CXK91_13335</name>
</gene>
<dbReference type="Pfam" id="PF02283">
    <property type="entry name" value="CobU"/>
    <property type="match status" value="1"/>
</dbReference>
<evidence type="ECO:0000256" key="9">
    <source>
        <dbReference type="ARBA" id="ARBA00022679"/>
    </source>
</evidence>
<dbReference type="RefSeq" id="WP_103456615.1">
    <property type="nucleotide sequence ID" value="NZ_JAMOHQ010000002.1"/>
</dbReference>
<evidence type="ECO:0000256" key="4">
    <source>
        <dbReference type="ARBA" id="ARBA00003889"/>
    </source>
</evidence>
<dbReference type="OrthoDB" id="9788370at2"/>
<dbReference type="Gene3D" id="3.40.50.300">
    <property type="entry name" value="P-loop containing nucleotide triphosphate hydrolases"/>
    <property type="match status" value="1"/>
</dbReference>
<keyword evidence="11 14" id="KW-0418">Kinase</keyword>
<dbReference type="NCBIfam" id="NF004469">
    <property type="entry name" value="PRK05800.1"/>
    <property type="match status" value="1"/>
</dbReference>
<evidence type="ECO:0000256" key="11">
    <source>
        <dbReference type="ARBA" id="ARBA00022777"/>
    </source>
</evidence>
<evidence type="ECO:0000256" key="14">
    <source>
        <dbReference type="PIRNR" id="PIRNR006135"/>
    </source>
</evidence>
<dbReference type="PIRSF" id="PIRSF006135">
    <property type="entry name" value="CobU"/>
    <property type="match status" value="1"/>
</dbReference>
<feature type="binding site" evidence="16">
    <location>
        <begin position="32"/>
        <end position="34"/>
    </location>
    <ligand>
        <name>GTP</name>
        <dbReference type="ChEBI" id="CHEBI:37565"/>
    </ligand>
</feature>
<comment type="function">
    <text evidence="4 14">Catalyzes ATP-dependent phosphorylation of adenosylcobinamide and addition of GMP to adenosylcobinamide phosphate.</text>
</comment>
<keyword evidence="17" id="KW-0548">Nucleotidyltransferase</keyword>
<dbReference type="CDD" id="cd00544">
    <property type="entry name" value="CobU"/>
    <property type="match status" value="1"/>
</dbReference>
<evidence type="ECO:0000256" key="2">
    <source>
        <dbReference type="ARBA" id="ARBA00000711"/>
    </source>
</evidence>
<feature type="active site" description="GMP-histidine intermediate" evidence="15">
    <location>
        <position position="48"/>
    </location>
</feature>
<evidence type="ECO:0000313" key="18">
    <source>
        <dbReference type="Proteomes" id="UP000237068"/>
    </source>
</evidence>
<dbReference type="InterPro" id="IPR003203">
    <property type="entry name" value="CobU/CobP"/>
</dbReference>
<evidence type="ECO:0000256" key="8">
    <source>
        <dbReference type="ARBA" id="ARBA00022573"/>
    </source>
</evidence>
<reference evidence="17 18" key="1">
    <citation type="submission" date="2018-01" db="EMBL/GenBank/DDBJ databases">
        <title>Denitrification phenotypes of diverse strains of Pseudomonas stutzeri.</title>
        <authorList>
            <person name="Milligan D.A."/>
            <person name="Bergaust L."/>
            <person name="Bakken L.R."/>
            <person name="Frostegard A."/>
        </authorList>
    </citation>
    <scope>NUCLEOTIDE SEQUENCE [LARGE SCALE GENOMIC DNA]</scope>
    <source>
        <strain evidence="17 18">24a13</strain>
    </source>
</reference>
<dbReference type="EC" id="2.7.7.62" evidence="14"/>
<evidence type="ECO:0000256" key="6">
    <source>
        <dbReference type="ARBA" id="ARBA00005159"/>
    </source>
</evidence>
<feature type="binding site" evidence="16">
    <location>
        <position position="60"/>
    </location>
    <ligand>
        <name>GTP</name>
        <dbReference type="ChEBI" id="CHEBI:37565"/>
    </ligand>
</feature>
<dbReference type="EC" id="2.7.1.156" evidence="14"/>
<feature type="binding site" evidence="16">
    <location>
        <position position="82"/>
    </location>
    <ligand>
        <name>GTP</name>
        <dbReference type="ChEBI" id="CHEBI:37565"/>
    </ligand>
</feature>
<comment type="pathway">
    <text evidence="6 14">Cofactor biosynthesis; adenosylcobalamin biosynthesis; adenosylcobalamin from cob(II)yrinate a,c-diamide: step 5/7.</text>
</comment>
<dbReference type="Proteomes" id="UP000237068">
    <property type="component" value="Unassembled WGS sequence"/>
</dbReference>
<evidence type="ECO:0000256" key="10">
    <source>
        <dbReference type="ARBA" id="ARBA00022741"/>
    </source>
</evidence>
<dbReference type="GO" id="GO:0008820">
    <property type="term" value="F:cobinamide phosphate guanylyltransferase activity"/>
    <property type="evidence" value="ECO:0007669"/>
    <property type="project" value="UniProtKB-UniRule"/>
</dbReference>
<evidence type="ECO:0000256" key="7">
    <source>
        <dbReference type="ARBA" id="ARBA00007490"/>
    </source>
</evidence>
<evidence type="ECO:0000256" key="15">
    <source>
        <dbReference type="PIRSR" id="PIRSR006135-1"/>
    </source>
</evidence>
<dbReference type="GO" id="GO:0043752">
    <property type="term" value="F:adenosylcobinamide kinase activity"/>
    <property type="evidence" value="ECO:0007669"/>
    <property type="project" value="UniProtKB-EC"/>
</dbReference>
<comment type="catalytic activity">
    <reaction evidence="1 14">
        <text>adenosylcob(III)inamide + ATP = adenosylcob(III)inamide phosphate + ADP + H(+)</text>
        <dbReference type="Rhea" id="RHEA:15769"/>
        <dbReference type="ChEBI" id="CHEBI:2480"/>
        <dbReference type="ChEBI" id="CHEBI:15378"/>
        <dbReference type="ChEBI" id="CHEBI:30616"/>
        <dbReference type="ChEBI" id="CHEBI:58502"/>
        <dbReference type="ChEBI" id="CHEBI:456216"/>
        <dbReference type="EC" id="2.7.1.156"/>
    </reaction>
</comment>
<feature type="binding site" evidence="16">
    <location>
        <begin position="49"/>
        <end position="52"/>
    </location>
    <ligand>
        <name>GTP</name>
        <dbReference type="ChEBI" id="CHEBI:37565"/>
    </ligand>
</feature>
<comment type="catalytic activity">
    <reaction evidence="2 14">
        <text>adenosylcob(III)inamide phosphate + GTP + H(+) = adenosylcob(III)inamide-GDP + diphosphate</text>
        <dbReference type="Rhea" id="RHEA:22712"/>
        <dbReference type="ChEBI" id="CHEBI:15378"/>
        <dbReference type="ChEBI" id="CHEBI:33019"/>
        <dbReference type="ChEBI" id="CHEBI:37565"/>
        <dbReference type="ChEBI" id="CHEBI:58502"/>
        <dbReference type="ChEBI" id="CHEBI:60487"/>
        <dbReference type="EC" id="2.7.7.62"/>
    </reaction>
</comment>
<keyword evidence="12 14" id="KW-0067">ATP-binding</keyword>
<sequence>MLELILGGARSGKSRFAERQAAESGLAVTYIATSQALDGEMAERIAHHRERRPSHWGLIEEPLQLAQVLRERAATDRCLLVDCLTLWLTNLLMLDEPTRLAEERDAFLECLAELPGRIVLVSNETGLGVVPLGELTRRYVDEAGWLHQAVAERAQRVTFMVAGLPMALKGAQ</sequence>
<protein>
    <recommendedName>
        <fullName evidence="14">Bifunctional adenosylcobalamin biosynthesis protein</fullName>
        <ecNumber evidence="14">2.7.1.156</ecNumber>
        <ecNumber evidence="14">2.7.7.62</ecNumber>
    </recommendedName>
</protein>
<feature type="binding site" evidence="16">
    <location>
        <begin position="7"/>
        <end position="14"/>
    </location>
    <ligand>
        <name>GTP</name>
        <dbReference type="ChEBI" id="CHEBI:37565"/>
    </ligand>
</feature>
<dbReference type="UniPathway" id="UPA00148">
    <property type="reaction ID" value="UER00236"/>
</dbReference>
<dbReference type="EMBL" id="PPXG01000005">
    <property type="protein sequence ID" value="POH82313.1"/>
    <property type="molecule type" value="Genomic_DNA"/>
</dbReference>
<dbReference type="GO" id="GO:0009236">
    <property type="term" value="P:cobalamin biosynthetic process"/>
    <property type="evidence" value="ECO:0007669"/>
    <property type="project" value="UniProtKB-UniRule"/>
</dbReference>
<dbReference type="AlphaFoldDB" id="A0A2S4ALG1"/>
<keyword evidence="8 14" id="KW-0169">Cobalamin biosynthesis</keyword>